<dbReference type="InterPro" id="IPR034683">
    <property type="entry name" value="IspD/TarI"/>
</dbReference>
<evidence type="ECO:0000313" key="9">
    <source>
        <dbReference type="EMBL" id="UUI75865.1"/>
    </source>
</evidence>
<keyword evidence="5 7" id="KW-0548">Nucleotidyltransferase</keyword>
<dbReference type="EMBL" id="CP101988">
    <property type="protein sequence ID" value="UUI75865.1"/>
    <property type="molecule type" value="Genomic_DNA"/>
</dbReference>
<evidence type="ECO:0000256" key="2">
    <source>
        <dbReference type="ARBA" id="ARBA00004787"/>
    </source>
</evidence>
<comment type="pathway">
    <text evidence="2 7">Isoprenoid biosynthesis; isopentenyl diphosphate biosynthesis via DXP pathway; isopentenyl diphosphate from 1-deoxy-D-xylulose 5-phosphate: step 2/6.</text>
</comment>
<dbReference type="NCBIfam" id="TIGR00453">
    <property type="entry name" value="ispD"/>
    <property type="match status" value="1"/>
</dbReference>
<dbReference type="RefSeq" id="WP_227568015.1">
    <property type="nucleotide sequence ID" value="NZ_CP101988.1"/>
</dbReference>
<keyword evidence="6 7" id="KW-0414">Isoprene biosynthesis</keyword>
<dbReference type="InterPro" id="IPR001228">
    <property type="entry name" value="IspD"/>
</dbReference>
<dbReference type="CDD" id="cd02516">
    <property type="entry name" value="CDP-ME_synthetase"/>
    <property type="match status" value="1"/>
</dbReference>
<name>A0ABY5L329_9CELL</name>
<sequence length="274" mass="28085">MSVAVIVTAAGSGSRLGHALPKALVPLGGIPLVVHAVRAMVEGAAASVLPAERLDRVVVTAPPDRLQDFRDALDEAGLVAHGAEARVEVVPGAGTRQGSVDAGLATLPPEVDVVLVHDAARALVPPDVVRAVLAAVRAGHRAVVPALAVTDTIKRVTASGADGKEGWPVVETVPREQLRAVQTPQGFSRGLLARAHDAGRLRAHDEAAAVSDDAGLVEALGEPVWVVPGHADAVKITTPWDLAVAELLLAGRGPTALSQPNQPSQPSQPQDGTR</sequence>
<protein>
    <recommendedName>
        <fullName evidence="7">2-C-methyl-D-erythritol 4-phosphate cytidylyltransferase</fullName>
        <ecNumber evidence="7">2.7.7.60</ecNumber>
    </recommendedName>
    <alternativeName>
        <fullName evidence="7">4-diphosphocytidyl-2C-methyl-D-erythritol synthase</fullName>
    </alternativeName>
    <alternativeName>
        <fullName evidence="7">MEP cytidylyltransferase</fullName>
        <shortName evidence="7">MCT</shortName>
    </alternativeName>
</protein>
<dbReference type="InterPro" id="IPR029044">
    <property type="entry name" value="Nucleotide-diphossugar_trans"/>
</dbReference>
<reference evidence="9 10" key="1">
    <citation type="submission" date="2022-07" db="EMBL/GenBank/DDBJ databases">
        <title>Novel species in genus cellulomonas.</title>
        <authorList>
            <person name="Ye L."/>
        </authorList>
    </citation>
    <scope>NUCLEOTIDE SEQUENCE [LARGE SCALE GENOMIC DNA]</scope>
    <source>
        <strain evidence="10">zg-Y338</strain>
    </source>
</reference>
<feature type="region of interest" description="Disordered" evidence="8">
    <location>
        <begin position="254"/>
        <end position="274"/>
    </location>
</feature>
<feature type="site" description="Positions MEP for the nucleophilic attack" evidence="7">
    <location>
        <position position="235"/>
    </location>
</feature>
<feature type="site" description="Transition state stabilizer" evidence="7">
    <location>
        <position position="15"/>
    </location>
</feature>
<dbReference type="InterPro" id="IPR050088">
    <property type="entry name" value="IspD/TarI_cytidylyltransf_bact"/>
</dbReference>
<proteinExistence type="inferred from homology"/>
<comment type="catalytic activity">
    <reaction evidence="1 7">
        <text>2-C-methyl-D-erythritol 4-phosphate + CTP + H(+) = 4-CDP-2-C-methyl-D-erythritol + diphosphate</text>
        <dbReference type="Rhea" id="RHEA:13429"/>
        <dbReference type="ChEBI" id="CHEBI:15378"/>
        <dbReference type="ChEBI" id="CHEBI:33019"/>
        <dbReference type="ChEBI" id="CHEBI:37563"/>
        <dbReference type="ChEBI" id="CHEBI:57823"/>
        <dbReference type="ChEBI" id="CHEBI:58262"/>
        <dbReference type="EC" id="2.7.7.60"/>
    </reaction>
</comment>
<dbReference type="SUPFAM" id="SSF53448">
    <property type="entry name" value="Nucleotide-diphospho-sugar transferases"/>
    <property type="match status" value="1"/>
</dbReference>
<dbReference type="GO" id="GO:0050518">
    <property type="term" value="F:2-C-methyl-D-erythritol 4-phosphate cytidylyltransferase activity"/>
    <property type="evidence" value="ECO:0007669"/>
    <property type="project" value="UniProtKB-EC"/>
</dbReference>
<evidence type="ECO:0000256" key="5">
    <source>
        <dbReference type="ARBA" id="ARBA00022695"/>
    </source>
</evidence>
<evidence type="ECO:0000256" key="1">
    <source>
        <dbReference type="ARBA" id="ARBA00001282"/>
    </source>
</evidence>
<accession>A0ABY5L329</accession>
<evidence type="ECO:0000256" key="8">
    <source>
        <dbReference type="SAM" id="MobiDB-lite"/>
    </source>
</evidence>
<dbReference type="PANTHER" id="PTHR32125">
    <property type="entry name" value="2-C-METHYL-D-ERYTHRITOL 4-PHOSPHATE CYTIDYLYLTRANSFERASE, CHLOROPLASTIC"/>
    <property type="match status" value="1"/>
</dbReference>
<comment type="similarity">
    <text evidence="3 7">Belongs to the IspD/TarI cytidylyltransferase family. IspD subfamily.</text>
</comment>
<evidence type="ECO:0000256" key="6">
    <source>
        <dbReference type="ARBA" id="ARBA00023229"/>
    </source>
</evidence>
<dbReference type="PANTHER" id="PTHR32125:SF4">
    <property type="entry name" value="2-C-METHYL-D-ERYTHRITOL 4-PHOSPHATE CYTIDYLYLTRANSFERASE, CHLOROPLASTIC"/>
    <property type="match status" value="1"/>
</dbReference>
<organism evidence="9 10">
    <name type="scientific">Cellulomonas chengniuliangii</name>
    <dbReference type="NCBI Taxonomy" id="2968084"/>
    <lineage>
        <taxon>Bacteria</taxon>
        <taxon>Bacillati</taxon>
        <taxon>Actinomycetota</taxon>
        <taxon>Actinomycetes</taxon>
        <taxon>Micrococcales</taxon>
        <taxon>Cellulomonadaceae</taxon>
        <taxon>Cellulomonas</taxon>
    </lineage>
</organism>
<evidence type="ECO:0000313" key="10">
    <source>
        <dbReference type="Proteomes" id="UP001316189"/>
    </source>
</evidence>
<dbReference type="Proteomes" id="UP001316189">
    <property type="component" value="Chromosome"/>
</dbReference>
<keyword evidence="10" id="KW-1185">Reference proteome</keyword>
<feature type="site" description="Transition state stabilizer" evidence="7">
    <location>
        <position position="22"/>
    </location>
</feature>
<dbReference type="EC" id="2.7.7.60" evidence="7"/>
<dbReference type="HAMAP" id="MF_00108">
    <property type="entry name" value="IspD"/>
    <property type="match status" value="1"/>
</dbReference>
<keyword evidence="4 7" id="KW-0808">Transferase</keyword>
<feature type="site" description="Positions MEP for the nucleophilic attack" evidence="7">
    <location>
        <position position="175"/>
    </location>
</feature>
<gene>
    <name evidence="7 9" type="primary">ispD</name>
    <name evidence="9" type="ORF">NP064_02845</name>
</gene>
<feature type="compositionally biased region" description="Low complexity" evidence="8">
    <location>
        <begin position="258"/>
        <end position="274"/>
    </location>
</feature>
<dbReference type="PROSITE" id="PS01295">
    <property type="entry name" value="ISPD"/>
    <property type="match status" value="1"/>
</dbReference>
<comment type="function">
    <text evidence="7">Catalyzes the formation of 4-diphosphocytidyl-2-C-methyl-D-erythritol from CTP and 2-C-methyl-D-erythritol 4-phosphate (MEP).</text>
</comment>
<evidence type="ECO:0000256" key="3">
    <source>
        <dbReference type="ARBA" id="ARBA00009789"/>
    </source>
</evidence>
<evidence type="ECO:0000256" key="4">
    <source>
        <dbReference type="ARBA" id="ARBA00022679"/>
    </source>
</evidence>
<dbReference type="Gene3D" id="3.90.550.10">
    <property type="entry name" value="Spore Coat Polysaccharide Biosynthesis Protein SpsA, Chain A"/>
    <property type="match status" value="1"/>
</dbReference>
<dbReference type="Pfam" id="PF01128">
    <property type="entry name" value="IspD"/>
    <property type="match status" value="1"/>
</dbReference>
<dbReference type="InterPro" id="IPR018294">
    <property type="entry name" value="ISPD_synthase_CS"/>
</dbReference>
<evidence type="ECO:0000256" key="7">
    <source>
        <dbReference type="HAMAP-Rule" id="MF_00108"/>
    </source>
</evidence>